<keyword evidence="2" id="KW-1185">Reference proteome</keyword>
<organism evidence="1 2">
    <name type="scientific">Irpex rosettiformis</name>
    <dbReference type="NCBI Taxonomy" id="378272"/>
    <lineage>
        <taxon>Eukaryota</taxon>
        <taxon>Fungi</taxon>
        <taxon>Dikarya</taxon>
        <taxon>Basidiomycota</taxon>
        <taxon>Agaricomycotina</taxon>
        <taxon>Agaricomycetes</taxon>
        <taxon>Polyporales</taxon>
        <taxon>Irpicaceae</taxon>
        <taxon>Irpex</taxon>
    </lineage>
</organism>
<comment type="caution">
    <text evidence="1">The sequence shown here is derived from an EMBL/GenBank/DDBJ whole genome shotgun (WGS) entry which is preliminary data.</text>
</comment>
<reference evidence="1" key="1">
    <citation type="journal article" date="2021" name="Environ. Microbiol.">
        <title>Gene family expansions and transcriptome signatures uncover fungal adaptations to wood decay.</title>
        <authorList>
            <person name="Hage H."/>
            <person name="Miyauchi S."/>
            <person name="Viragh M."/>
            <person name="Drula E."/>
            <person name="Min B."/>
            <person name="Chaduli D."/>
            <person name="Navarro D."/>
            <person name="Favel A."/>
            <person name="Norest M."/>
            <person name="Lesage-Meessen L."/>
            <person name="Balint B."/>
            <person name="Merenyi Z."/>
            <person name="de Eugenio L."/>
            <person name="Morin E."/>
            <person name="Martinez A.T."/>
            <person name="Baldrian P."/>
            <person name="Stursova M."/>
            <person name="Martinez M.J."/>
            <person name="Novotny C."/>
            <person name="Magnuson J.K."/>
            <person name="Spatafora J.W."/>
            <person name="Maurice S."/>
            <person name="Pangilinan J."/>
            <person name="Andreopoulos W."/>
            <person name="LaButti K."/>
            <person name="Hundley H."/>
            <person name="Na H."/>
            <person name="Kuo A."/>
            <person name="Barry K."/>
            <person name="Lipzen A."/>
            <person name="Henrissat B."/>
            <person name="Riley R."/>
            <person name="Ahrendt S."/>
            <person name="Nagy L.G."/>
            <person name="Grigoriev I.V."/>
            <person name="Martin F."/>
            <person name="Rosso M.N."/>
        </authorList>
    </citation>
    <scope>NUCLEOTIDE SEQUENCE</scope>
    <source>
        <strain evidence="1">CBS 384.51</strain>
    </source>
</reference>
<dbReference type="Proteomes" id="UP001055072">
    <property type="component" value="Unassembled WGS sequence"/>
</dbReference>
<evidence type="ECO:0000313" key="2">
    <source>
        <dbReference type="Proteomes" id="UP001055072"/>
    </source>
</evidence>
<protein>
    <submittedName>
        <fullName evidence="1">Uncharacterized protein</fullName>
    </submittedName>
</protein>
<accession>A0ACB8TML0</accession>
<dbReference type="EMBL" id="MU274980">
    <property type="protein sequence ID" value="KAI0083221.1"/>
    <property type="molecule type" value="Genomic_DNA"/>
</dbReference>
<sequence length="417" mass="45161">MPPESLLYEWHALAEIVTAAILVAVVYPQSQGLYRRLTRPARRPPSFSPPDFAYAASTVLRPGETSTLRYGEESQKTSSESIPTILRKFGDLSLSDHATVCSATEPGSSSSSGEVSTPPCVAPTSSIVNRGKLGHTTNVRFDPSLVDAASSPTEVPSAPPSPHSLHSTQPGHVRDSAQQRGTPIFDTALLPPPIRRAARIPGSLRPATDSLRATSAPPSEPLSPVSEDEFDLPDASASTAPKTKGKAKVKGKQKLQSSVSLSSRSFSTPPMATHDRPKTRSMSAAPDREPSTIASTSNSTGANEDIVDIPPVDSYLRHSTKRAAWFESSSGTLIAHPPDFSSRGDVELEDVFIHKVKDTYQLWIWEKDSTGQVVWKRVWLGYPRPSDGRKLTVTPTRKEPSWVSEQWASKTAKRRAP</sequence>
<evidence type="ECO:0000313" key="1">
    <source>
        <dbReference type="EMBL" id="KAI0083221.1"/>
    </source>
</evidence>
<gene>
    <name evidence="1" type="ORF">BDY19DRAFT_998747</name>
</gene>
<proteinExistence type="predicted"/>
<name>A0ACB8TML0_9APHY</name>